<organism evidence="1">
    <name type="scientific">Panicum hallii</name>
    <dbReference type="NCBI Taxonomy" id="206008"/>
    <lineage>
        <taxon>Eukaryota</taxon>
        <taxon>Viridiplantae</taxon>
        <taxon>Streptophyta</taxon>
        <taxon>Embryophyta</taxon>
        <taxon>Tracheophyta</taxon>
        <taxon>Spermatophyta</taxon>
        <taxon>Magnoliopsida</taxon>
        <taxon>Liliopsida</taxon>
        <taxon>Poales</taxon>
        <taxon>Poaceae</taxon>
        <taxon>PACMAD clade</taxon>
        <taxon>Panicoideae</taxon>
        <taxon>Panicodae</taxon>
        <taxon>Paniceae</taxon>
        <taxon>Panicinae</taxon>
        <taxon>Panicum</taxon>
        <taxon>Panicum sect. Panicum</taxon>
    </lineage>
</organism>
<reference evidence="1" key="1">
    <citation type="submission" date="2018-04" db="EMBL/GenBank/DDBJ databases">
        <title>WGS assembly of Panicum hallii.</title>
        <authorList>
            <person name="Lovell J."/>
            <person name="Jenkins J."/>
            <person name="Lowry D."/>
            <person name="Mamidi S."/>
            <person name="Sreedasyam A."/>
            <person name="Weng X."/>
            <person name="Barry K."/>
            <person name="Bonette J."/>
            <person name="Campitelli B."/>
            <person name="Daum C."/>
            <person name="Gordon S."/>
            <person name="Gould B."/>
            <person name="Lipzen A."/>
            <person name="Macqueen A."/>
            <person name="Palacio-Mejia J."/>
            <person name="Plott C."/>
            <person name="Shakirov E."/>
            <person name="Shu S."/>
            <person name="Yoshinaga Y."/>
            <person name="Zane M."/>
            <person name="Rokhsar D."/>
            <person name="Grimwood J."/>
            <person name="Schmutz J."/>
            <person name="Juenger T."/>
        </authorList>
    </citation>
    <scope>NUCLEOTIDE SEQUENCE [LARGE SCALE GENOMIC DNA]</scope>
    <source>
        <strain evidence="1">FIL2</strain>
    </source>
</reference>
<sequence>MVRGGSSLNCRTRGFGVIGGWSFCVGSSHQCPHLLCTSFLEEVNVYATSRYDVMYCTSQS</sequence>
<name>A0A2T8I6F7_9POAL</name>
<gene>
    <name evidence="1" type="ORF">PAHAL_9G605300</name>
</gene>
<protein>
    <submittedName>
        <fullName evidence="1">Uncharacterized protein</fullName>
    </submittedName>
</protein>
<dbReference type="Proteomes" id="UP000243499">
    <property type="component" value="Chromosome 9"/>
</dbReference>
<dbReference type="EMBL" id="CM008054">
    <property type="protein sequence ID" value="PVH33240.1"/>
    <property type="molecule type" value="Genomic_DNA"/>
</dbReference>
<dbReference type="Gramene" id="PVH33240">
    <property type="protein sequence ID" value="PVH33240"/>
    <property type="gene ID" value="PAHAL_9G605300"/>
</dbReference>
<proteinExistence type="predicted"/>
<accession>A0A2T8I6F7</accession>
<evidence type="ECO:0000313" key="1">
    <source>
        <dbReference type="EMBL" id="PVH33240.1"/>
    </source>
</evidence>
<dbReference type="AlphaFoldDB" id="A0A2T8I6F7"/>